<dbReference type="EMBL" id="CM044705">
    <property type="protein sequence ID" value="KAI5662614.1"/>
    <property type="molecule type" value="Genomic_DNA"/>
</dbReference>
<proteinExistence type="predicted"/>
<sequence length="112" mass="13391">MESHEVDVNAWANLNRERLIYVQNSKSGQNDPHNFVNCVKILEDEFDEWESIYLMDNEIVHRLVLEDEEDEVEFIRFTAVTEFLLLPLMKMLCKTSIMCGRMWVTEMLEEYP</sequence>
<dbReference type="Proteomes" id="UP001060085">
    <property type="component" value="Linkage Group LG05"/>
</dbReference>
<evidence type="ECO:0000313" key="2">
    <source>
        <dbReference type="Proteomes" id="UP001060085"/>
    </source>
</evidence>
<accession>A0ACC0APW2</accession>
<organism evidence="1 2">
    <name type="scientific">Catharanthus roseus</name>
    <name type="common">Madagascar periwinkle</name>
    <name type="synonym">Vinca rosea</name>
    <dbReference type="NCBI Taxonomy" id="4058"/>
    <lineage>
        <taxon>Eukaryota</taxon>
        <taxon>Viridiplantae</taxon>
        <taxon>Streptophyta</taxon>
        <taxon>Embryophyta</taxon>
        <taxon>Tracheophyta</taxon>
        <taxon>Spermatophyta</taxon>
        <taxon>Magnoliopsida</taxon>
        <taxon>eudicotyledons</taxon>
        <taxon>Gunneridae</taxon>
        <taxon>Pentapetalae</taxon>
        <taxon>asterids</taxon>
        <taxon>lamiids</taxon>
        <taxon>Gentianales</taxon>
        <taxon>Apocynaceae</taxon>
        <taxon>Rauvolfioideae</taxon>
        <taxon>Vinceae</taxon>
        <taxon>Catharanthinae</taxon>
        <taxon>Catharanthus</taxon>
    </lineage>
</organism>
<name>A0ACC0APW2_CATRO</name>
<reference evidence="2" key="1">
    <citation type="journal article" date="2023" name="Nat. Plants">
        <title>Single-cell RNA sequencing provides a high-resolution roadmap for understanding the multicellular compartmentation of specialized metabolism.</title>
        <authorList>
            <person name="Sun S."/>
            <person name="Shen X."/>
            <person name="Li Y."/>
            <person name="Li Y."/>
            <person name="Wang S."/>
            <person name="Li R."/>
            <person name="Zhang H."/>
            <person name="Shen G."/>
            <person name="Guo B."/>
            <person name="Wei J."/>
            <person name="Xu J."/>
            <person name="St-Pierre B."/>
            <person name="Chen S."/>
            <person name="Sun C."/>
        </authorList>
    </citation>
    <scope>NUCLEOTIDE SEQUENCE [LARGE SCALE GENOMIC DNA]</scope>
</reference>
<comment type="caution">
    <text evidence="1">The sequence shown here is derived from an EMBL/GenBank/DDBJ whole genome shotgun (WGS) entry which is preliminary data.</text>
</comment>
<gene>
    <name evidence="1" type="ORF">M9H77_21937</name>
</gene>
<evidence type="ECO:0000313" key="1">
    <source>
        <dbReference type="EMBL" id="KAI5662614.1"/>
    </source>
</evidence>
<keyword evidence="2" id="KW-1185">Reference proteome</keyword>
<protein>
    <submittedName>
        <fullName evidence="1">Uncharacterized protein</fullName>
    </submittedName>
</protein>